<comment type="caution">
    <text evidence="1">The sequence shown here is derived from an EMBL/GenBank/DDBJ whole genome shotgun (WGS) entry which is preliminary data.</text>
</comment>
<evidence type="ECO:0008006" key="3">
    <source>
        <dbReference type="Google" id="ProtNLM"/>
    </source>
</evidence>
<dbReference type="EMBL" id="SWFS01000202">
    <property type="protein sequence ID" value="KAA8914337.1"/>
    <property type="molecule type" value="Genomic_DNA"/>
</dbReference>
<accession>A0A642V593</accession>
<gene>
    <name evidence="1" type="ORF">TRICI_002934</name>
</gene>
<name>A0A642V593_9ASCO</name>
<organism evidence="1 2">
    <name type="scientific">Trichomonascus ciferrii</name>
    <dbReference type="NCBI Taxonomy" id="44093"/>
    <lineage>
        <taxon>Eukaryota</taxon>
        <taxon>Fungi</taxon>
        <taxon>Dikarya</taxon>
        <taxon>Ascomycota</taxon>
        <taxon>Saccharomycotina</taxon>
        <taxon>Dipodascomycetes</taxon>
        <taxon>Dipodascales</taxon>
        <taxon>Trichomonascaceae</taxon>
        <taxon>Trichomonascus</taxon>
        <taxon>Trichomonascus ciferrii complex</taxon>
    </lineage>
</organism>
<dbReference type="Proteomes" id="UP000761534">
    <property type="component" value="Unassembled WGS sequence"/>
</dbReference>
<dbReference type="AlphaFoldDB" id="A0A642V593"/>
<reference evidence="1" key="1">
    <citation type="journal article" date="2019" name="G3 (Bethesda)">
        <title>Genome Assemblies of Two Rare Opportunistic Yeast Pathogens: Diutina rugosa (syn. Candida rugosa) and Trichomonascus ciferrii (syn. Candida ciferrii).</title>
        <authorList>
            <person name="Mixao V."/>
            <person name="Saus E."/>
            <person name="Hansen A.P."/>
            <person name="Lass-Florl C."/>
            <person name="Gabaldon T."/>
        </authorList>
    </citation>
    <scope>NUCLEOTIDE SEQUENCE</scope>
    <source>
        <strain evidence="1">CBS 4856</strain>
    </source>
</reference>
<dbReference type="VEuPathDB" id="FungiDB:TRICI_002934"/>
<evidence type="ECO:0000313" key="1">
    <source>
        <dbReference type="EMBL" id="KAA8914337.1"/>
    </source>
</evidence>
<proteinExistence type="predicted"/>
<sequence length="234" mass="26965">MPIELILSPFMRPVVMAKAVLFHPHRKYSRYIPNIVELDDGACSYTVRKEFGKGGKIFNVFDDANPEETVDQRLYSMVRSRAVKGAYKIYTQGEDNPTAAIRAGLRSNVLLIKNTEDRQFELGWHVVGHRVDAIDSYRLFQLSDGQTFQWTTKGKTLERVHNLGEKESEVREIVAKVFPHGFTGFNIKVDETKISREMAIFTAMISYIDQWNTALGVGGIYYAYQPYQIRWKRD</sequence>
<protein>
    <recommendedName>
        <fullName evidence="3">Phospholipid scramblase</fullName>
    </recommendedName>
</protein>
<keyword evidence="2" id="KW-1185">Reference proteome</keyword>
<dbReference type="OrthoDB" id="3999883at2759"/>
<evidence type="ECO:0000313" key="2">
    <source>
        <dbReference type="Proteomes" id="UP000761534"/>
    </source>
</evidence>